<proteinExistence type="predicted"/>
<dbReference type="EMBL" id="CP036264">
    <property type="protein sequence ID" value="QEF97850.1"/>
    <property type="molecule type" value="Genomic_DNA"/>
</dbReference>
<dbReference type="RefSeq" id="WP_147867462.1">
    <property type="nucleotide sequence ID" value="NZ_CP036264.1"/>
</dbReference>
<name>A0A5B9MD30_9BACT</name>
<accession>A0A5B9MD30</accession>
<dbReference type="AlphaFoldDB" id="A0A5B9MD30"/>
<dbReference type="Proteomes" id="UP000321353">
    <property type="component" value="Chromosome"/>
</dbReference>
<reference evidence="1 2" key="1">
    <citation type="submission" date="2019-02" db="EMBL/GenBank/DDBJ databases">
        <title>Planctomycetal bacteria perform biofilm scaping via a novel small molecule.</title>
        <authorList>
            <person name="Jeske O."/>
            <person name="Boedeker C."/>
            <person name="Wiegand S."/>
            <person name="Breitling P."/>
            <person name="Kallscheuer N."/>
            <person name="Jogler M."/>
            <person name="Rohde M."/>
            <person name="Petersen J."/>
            <person name="Medema M.H."/>
            <person name="Surup F."/>
            <person name="Jogler C."/>
        </authorList>
    </citation>
    <scope>NUCLEOTIDE SEQUENCE [LARGE SCALE GENOMIC DNA]</scope>
    <source>
        <strain evidence="1 2">Mal15</strain>
    </source>
</reference>
<gene>
    <name evidence="1" type="ORF">Mal15_18960</name>
</gene>
<sequence>MHSDSWSLDNQWLNDFSEAFTRGTHRLIRRITIDGHPNRVVLEGCARSYYAVQLAIHAT</sequence>
<protein>
    <submittedName>
        <fullName evidence="1">Uncharacterized protein</fullName>
    </submittedName>
</protein>
<evidence type="ECO:0000313" key="2">
    <source>
        <dbReference type="Proteomes" id="UP000321353"/>
    </source>
</evidence>
<evidence type="ECO:0000313" key="1">
    <source>
        <dbReference type="EMBL" id="QEF97850.1"/>
    </source>
</evidence>
<organism evidence="1 2">
    <name type="scientific">Stieleria maiorica</name>
    <dbReference type="NCBI Taxonomy" id="2795974"/>
    <lineage>
        <taxon>Bacteria</taxon>
        <taxon>Pseudomonadati</taxon>
        <taxon>Planctomycetota</taxon>
        <taxon>Planctomycetia</taxon>
        <taxon>Pirellulales</taxon>
        <taxon>Pirellulaceae</taxon>
        <taxon>Stieleria</taxon>
    </lineage>
</organism>
<keyword evidence="2" id="KW-1185">Reference proteome</keyword>
<dbReference type="KEGG" id="smam:Mal15_18960"/>